<evidence type="ECO:0000313" key="3">
    <source>
        <dbReference type="Proteomes" id="UP001141552"/>
    </source>
</evidence>
<feature type="region of interest" description="Disordered" evidence="1">
    <location>
        <begin position="1"/>
        <end position="42"/>
    </location>
</feature>
<organism evidence="2 3">
    <name type="scientific">Turnera subulata</name>
    <dbReference type="NCBI Taxonomy" id="218843"/>
    <lineage>
        <taxon>Eukaryota</taxon>
        <taxon>Viridiplantae</taxon>
        <taxon>Streptophyta</taxon>
        <taxon>Embryophyta</taxon>
        <taxon>Tracheophyta</taxon>
        <taxon>Spermatophyta</taxon>
        <taxon>Magnoliopsida</taxon>
        <taxon>eudicotyledons</taxon>
        <taxon>Gunneridae</taxon>
        <taxon>Pentapetalae</taxon>
        <taxon>rosids</taxon>
        <taxon>fabids</taxon>
        <taxon>Malpighiales</taxon>
        <taxon>Passifloraceae</taxon>
        <taxon>Turnera</taxon>
    </lineage>
</organism>
<reference evidence="2" key="1">
    <citation type="submission" date="2022-02" db="EMBL/GenBank/DDBJ databases">
        <authorList>
            <person name="Henning P.M."/>
            <person name="McCubbin A.G."/>
            <person name="Shore J.S."/>
        </authorList>
    </citation>
    <scope>NUCLEOTIDE SEQUENCE</scope>
    <source>
        <strain evidence="2">F60SS</strain>
        <tissue evidence="2">Leaves</tissue>
    </source>
</reference>
<feature type="compositionally biased region" description="Acidic residues" evidence="1">
    <location>
        <begin position="16"/>
        <end position="34"/>
    </location>
</feature>
<comment type="caution">
    <text evidence="2">The sequence shown here is derived from an EMBL/GenBank/DDBJ whole genome shotgun (WGS) entry which is preliminary data.</text>
</comment>
<evidence type="ECO:0000256" key="1">
    <source>
        <dbReference type="SAM" id="MobiDB-lite"/>
    </source>
</evidence>
<protein>
    <submittedName>
        <fullName evidence="2">Uncharacterized protein</fullName>
    </submittedName>
</protein>
<dbReference type="Proteomes" id="UP001141552">
    <property type="component" value="Unassembled WGS sequence"/>
</dbReference>
<accession>A0A9Q0FKA3</accession>
<dbReference type="AlphaFoldDB" id="A0A9Q0FKA3"/>
<evidence type="ECO:0000313" key="2">
    <source>
        <dbReference type="EMBL" id="KAJ4831906.1"/>
    </source>
</evidence>
<name>A0A9Q0FKA3_9ROSI</name>
<sequence>MDELPCYSSETSESFSEGEDAEDDWENEVNEDTTDYTSRNTDANLVPLQPSFIDEYLSYNGRGQSLFQGWIYKEIGDVDMFTTIDDSSPELSWQRLKTLFTRKPVGTLKADHSYTSPNGNTQSYTSQLVELDYPKFREIEQKAEAFMSSSEVQILKQFTNKGLL</sequence>
<gene>
    <name evidence="2" type="ORF">Tsubulata_047265</name>
</gene>
<reference evidence="2" key="2">
    <citation type="journal article" date="2023" name="Plants (Basel)">
        <title>Annotation of the Turnera subulata (Passifloraceae) Draft Genome Reveals the S-Locus Evolved after the Divergence of Turneroideae from Passifloroideae in a Stepwise Manner.</title>
        <authorList>
            <person name="Henning P.M."/>
            <person name="Roalson E.H."/>
            <person name="Mir W."/>
            <person name="McCubbin A.G."/>
            <person name="Shore J.S."/>
        </authorList>
    </citation>
    <scope>NUCLEOTIDE SEQUENCE</scope>
    <source>
        <strain evidence="2">F60SS</strain>
    </source>
</reference>
<dbReference type="EMBL" id="JAKUCV010005257">
    <property type="protein sequence ID" value="KAJ4831906.1"/>
    <property type="molecule type" value="Genomic_DNA"/>
</dbReference>
<proteinExistence type="predicted"/>
<keyword evidence="3" id="KW-1185">Reference proteome</keyword>